<protein>
    <submittedName>
        <fullName evidence="4">Uncharacterized protein</fullName>
    </submittedName>
</protein>
<dbReference type="InterPro" id="IPR016024">
    <property type="entry name" value="ARM-type_fold"/>
</dbReference>
<evidence type="ECO:0000313" key="5">
    <source>
        <dbReference type="Proteomes" id="UP001396334"/>
    </source>
</evidence>
<accession>A0ABR2QSH4</accession>
<comment type="caution">
    <text evidence="4">The sequence shown here is derived from an EMBL/GenBank/DDBJ whole genome shotgun (WGS) entry which is preliminary data.</text>
</comment>
<comment type="similarity">
    <text evidence="1">Belongs to the importin alpha family.</text>
</comment>
<dbReference type="SUPFAM" id="SSF48371">
    <property type="entry name" value="ARM repeat"/>
    <property type="match status" value="1"/>
</dbReference>
<dbReference type="InterPro" id="IPR013083">
    <property type="entry name" value="Znf_RING/FYVE/PHD"/>
</dbReference>
<evidence type="ECO:0000313" key="4">
    <source>
        <dbReference type="EMBL" id="KAK9003457.1"/>
    </source>
</evidence>
<dbReference type="SUPFAM" id="SSF57889">
    <property type="entry name" value="Cysteine-rich domain"/>
    <property type="match status" value="3"/>
</dbReference>
<evidence type="ECO:0000256" key="2">
    <source>
        <dbReference type="ARBA" id="ARBA00022448"/>
    </source>
</evidence>
<dbReference type="EMBL" id="JBBPBN010000034">
    <property type="protein sequence ID" value="KAK9003457.1"/>
    <property type="molecule type" value="Genomic_DNA"/>
</dbReference>
<name>A0ABR2QSH4_9ROSI</name>
<reference evidence="4 5" key="1">
    <citation type="journal article" date="2024" name="G3 (Bethesda)">
        <title>Genome assembly of Hibiscus sabdariffa L. provides insights into metabolisms of medicinal natural products.</title>
        <authorList>
            <person name="Kim T."/>
        </authorList>
    </citation>
    <scope>NUCLEOTIDE SEQUENCE [LARGE SCALE GENOMIC DNA]</scope>
    <source>
        <strain evidence="4">TK-2024</strain>
        <tissue evidence="4">Old leaves</tissue>
    </source>
</reference>
<keyword evidence="2" id="KW-0813">Transport</keyword>
<evidence type="ECO:0000256" key="3">
    <source>
        <dbReference type="ARBA" id="ARBA00022927"/>
    </source>
</evidence>
<keyword evidence="5" id="KW-1185">Reference proteome</keyword>
<sequence length="483" mass="54961">MDCASKRLPALKLACHPHLLAYFYFTYYRDSDFKLCRYCGSCGKGCDGASIYRCVQCDISFHMECVVPSEAKQRYHRHPLMLVESVEEDGSDEFCCDVCENERDPKDPVLLYSDRRLLSLFDIALCCILLLVLQDQISYVMESEEAVSEKEMEQNEGTNVNHSLCNFKLDVKCAALTTHKTGVSQENKMDRVTELHHFTHLDKLLLAYYNDTINKTICKICELPILCPAYSCSKDFCSYIIHESCLRLPRKIQAPFYLNRRVVVCETRYSKQQCYVCPLNIKSERFAYSCEDYEPKLHPLCANSSKKTREIAIYCKMLKCLILREKLHGQSLMLCIMGLMIRLSCFKPLCDLKCRDPEIVEVCLNALQNILKVGGDAQAISNATSSETCDRTKFFVSQGCIKLLCDLLMCGDKCVVEVCLEGVENIVEVGEDDKNMCRAGGVNPYAQIIGDAGGPDKISYLQRNHDDIKIRDKAWKVYNTGGF</sequence>
<dbReference type="InterPro" id="IPR011989">
    <property type="entry name" value="ARM-like"/>
</dbReference>
<proteinExistence type="inferred from homology"/>
<evidence type="ECO:0000256" key="1">
    <source>
        <dbReference type="ARBA" id="ARBA00010394"/>
    </source>
</evidence>
<dbReference type="Proteomes" id="UP001396334">
    <property type="component" value="Unassembled WGS sequence"/>
</dbReference>
<keyword evidence="3" id="KW-0653">Protein transport</keyword>
<dbReference type="PANTHER" id="PTHR23316">
    <property type="entry name" value="IMPORTIN ALPHA"/>
    <property type="match status" value="1"/>
</dbReference>
<dbReference type="InterPro" id="IPR046349">
    <property type="entry name" value="C1-like_sf"/>
</dbReference>
<organism evidence="4 5">
    <name type="scientific">Hibiscus sabdariffa</name>
    <name type="common">roselle</name>
    <dbReference type="NCBI Taxonomy" id="183260"/>
    <lineage>
        <taxon>Eukaryota</taxon>
        <taxon>Viridiplantae</taxon>
        <taxon>Streptophyta</taxon>
        <taxon>Embryophyta</taxon>
        <taxon>Tracheophyta</taxon>
        <taxon>Spermatophyta</taxon>
        <taxon>Magnoliopsida</taxon>
        <taxon>eudicotyledons</taxon>
        <taxon>Gunneridae</taxon>
        <taxon>Pentapetalae</taxon>
        <taxon>rosids</taxon>
        <taxon>malvids</taxon>
        <taxon>Malvales</taxon>
        <taxon>Malvaceae</taxon>
        <taxon>Malvoideae</taxon>
        <taxon>Hibiscus</taxon>
    </lineage>
</organism>
<dbReference type="Gene3D" id="3.30.40.10">
    <property type="entry name" value="Zinc/RING finger domain, C3HC4 (zinc finger)"/>
    <property type="match status" value="1"/>
</dbReference>
<dbReference type="Gene3D" id="1.25.10.10">
    <property type="entry name" value="Leucine-rich Repeat Variant"/>
    <property type="match status" value="1"/>
</dbReference>
<gene>
    <name evidence="4" type="ORF">V6N11_061019</name>
</gene>